<dbReference type="GeneID" id="36400573"/>
<dbReference type="AlphaFoldDB" id="A0A0P1B2E2"/>
<protein>
    <submittedName>
        <fullName evidence="1">Uncharacterized protein</fullName>
    </submittedName>
</protein>
<dbReference type="EMBL" id="CCYD01002887">
    <property type="protein sequence ID" value="CEG48041.1"/>
    <property type="molecule type" value="Genomic_DNA"/>
</dbReference>
<keyword evidence="2" id="KW-1185">Reference proteome</keyword>
<dbReference type="Proteomes" id="UP000054928">
    <property type="component" value="Unassembled WGS sequence"/>
</dbReference>
<evidence type="ECO:0000313" key="2">
    <source>
        <dbReference type="Proteomes" id="UP000054928"/>
    </source>
</evidence>
<sequence>MVSLLLNETQCRGSAYIFRASTRGTRQRRRRFRISPHTRTRSRAMECWLCVILRVSSHDAKYPRPSRLEALQRQILNSRPTDSPGLLRELGEVEVITSR</sequence>
<proteinExistence type="predicted"/>
<accession>A0A0P1B2E2</accession>
<organism evidence="1 2">
    <name type="scientific">Plasmopara halstedii</name>
    <name type="common">Downy mildew of sunflower</name>
    <dbReference type="NCBI Taxonomy" id="4781"/>
    <lineage>
        <taxon>Eukaryota</taxon>
        <taxon>Sar</taxon>
        <taxon>Stramenopiles</taxon>
        <taxon>Oomycota</taxon>
        <taxon>Peronosporomycetes</taxon>
        <taxon>Peronosporales</taxon>
        <taxon>Peronosporaceae</taxon>
        <taxon>Plasmopara</taxon>
    </lineage>
</organism>
<reference evidence="2" key="1">
    <citation type="submission" date="2014-09" db="EMBL/GenBank/DDBJ databases">
        <authorList>
            <person name="Sharma Rahul"/>
            <person name="Thines Marco"/>
        </authorList>
    </citation>
    <scope>NUCLEOTIDE SEQUENCE [LARGE SCALE GENOMIC DNA]</scope>
</reference>
<dbReference type="RefSeq" id="XP_024584410.1">
    <property type="nucleotide sequence ID" value="XM_024719075.1"/>
</dbReference>
<evidence type="ECO:0000313" key="1">
    <source>
        <dbReference type="EMBL" id="CEG48041.1"/>
    </source>
</evidence>
<name>A0A0P1B2E2_PLAHL</name>